<feature type="compositionally biased region" description="Basic and acidic residues" evidence="1">
    <location>
        <begin position="41"/>
        <end position="55"/>
    </location>
</feature>
<keyword evidence="2" id="KW-0732">Signal</keyword>
<protein>
    <submittedName>
        <fullName evidence="4">WxL domain-containing protein</fullName>
    </submittedName>
</protein>
<evidence type="ECO:0000256" key="1">
    <source>
        <dbReference type="SAM" id="MobiDB-lite"/>
    </source>
</evidence>
<sequence length="261" mass="27874">MKNNVLLTAFATLMFASLLGPLTASAESSGFSTNGNVTVKASDKTEPLDPEDPLKPVDPGESPSTEGDLRIDFVSAINFAEAEITKTNRIYPSLAQLFYGDTPARGTYVQVTDLREGTPGWSLQLKQNTQFKNNDSIELNGARLSFDKGWANSGGTGIAPSVFRDTISVDEIGSSYQVATAAKGAGNGTWLMSFGASEANENNQENSLTPLKGKDGKAVTDSLYNKQAYSNSAITLSVPDKTDILPGDYQTELTWILQATP</sequence>
<feature type="chain" id="PRO_5036852233" evidence="2">
    <location>
        <begin position="27"/>
        <end position="261"/>
    </location>
</feature>
<feature type="domain" description="WxL" evidence="3">
    <location>
        <begin position="27"/>
        <end position="261"/>
    </location>
</feature>
<gene>
    <name evidence="4" type="ORF">I6N95_21455</name>
</gene>
<feature type="signal peptide" evidence="2">
    <location>
        <begin position="1"/>
        <end position="26"/>
    </location>
</feature>
<proteinExistence type="predicted"/>
<organism evidence="4 5">
    <name type="scientific">Vagococcus allomyrinae</name>
    <dbReference type="NCBI Taxonomy" id="2794353"/>
    <lineage>
        <taxon>Bacteria</taxon>
        <taxon>Bacillati</taxon>
        <taxon>Bacillota</taxon>
        <taxon>Bacilli</taxon>
        <taxon>Lactobacillales</taxon>
        <taxon>Enterococcaceae</taxon>
        <taxon>Vagococcus</taxon>
    </lineage>
</organism>
<dbReference type="RefSeq" id="WP_209531402.1">
    <property type="nucleotide sequence ID" value="NZ_JAEEGA010000017.1"/>
</dbReference>
<feature type="region of interest" description="Disordered" evidence="1">
    <location>
        <begin position="27"/>
        <end position="67"/>
    </location>
</feature>
<dbReference type="EMBL" id="JAEEGA010000017">
    <property type="protein sequence ID" value="MBP1043597.1"/>
    <property type="molecule type" value="Genomic_DNA"/>
</dbReference>
<dbReference type="Pfam" id="PF13731">
    <property type="entry name" value="WxL"/>
    <property type="match status" value="1"/>
</dbReference>
<dbReference type="InterPro" id="IPR027994">
    <property type="entry name" value="WxL_dom"/>
</dbReference>
<keyword evidence="5" id="KW-1185">Reference proteome</keyword>
<evidence type="ECO:0000259" key="3">
    <source>
        <dbReference type="Pfam" id="PF13731"/>
    </source>
</evidence>
<name>A0A940P936_9ENTE</name>
<evidence type="ECO:0000256" key="2">
    <source>
        <dbReference type="SAM" id="SignalP"/>
    </source>
</evidence>
<feature type="compositionally biased region" description="Polar residues" evidence="1">
    <location>
        <begin position="27"/>
        <end position="39"/>
    </location>
</feature>
<accession>A0A940P936</accession>
<comment type="caution">
    <text evidence="4">The sequence shown here is derived from an EMBL/GenBank/DDBJ whole genome shotgun (WGS) entry which is preliminary data.</text>
</comment>
<dbReference type="Proteomes" id="UP000674938">
    <property type="component" value="Unassembled WGS sequence"/>
</dbReference>
<dbReference type="AlphaFoldDB" id="A0A940P936"/>
<reference evidence="4" key="1">
    <citation type="submission" date="2020-12" db="EMBL/GenBank/DDBJ databases">
        <title>Vagococcus allomyrinae sp. nov. and Enterococcus lavae sp. nov., isolated from the larvae of Allomyrina dichotoma.</title>
        <authorList>
            <person name="Lee S.D."/>
        </authorList>
    </citation>
    <scope>NUCLEOTIDE SEQUENCE</scope>
    <source>
        <strain evidence="4">BWB3-3</strain>
    </source>
</reference>
<evidence type="ECO:0000313" key="5">
    <source>
        <dbReference type="Proteomes" id="UP000674938"/>
    </source>
</evidence>
<evidence type="ECO:0000313" key="4">
    <source>
        <dbReference type="EMBL" id="MBP1043597.1"/>
    </source>
</evidence>